<evidence type="ECO:0000313" key="2">
    <source>
        <dbReference type="EMBL" id="NRT54999.1"/>
    </source>
</evidence>
<evidence type="ECO:0000256" key="1">
    <source>
        <dbReference type="SAM" id="MobiDB-lite"/>
    </source>
</evidence>
<proteinExistence type="predicted"/>
<accession>A0ABX2G0N0</accession>
<dbReference type="Proteomes" id="UP001516061">
    <property type="component" value="Unassembled WGS sequence"/>
</dbReference>
<protein>
    <submittedName>
        <fullName evidence="2">Uncharacterized protein</fullName>
    </submittedName>
</protein>
<organism evidence="2 3">
    <name type="scientific">Sphaerotilus uruguayifluvii</name>
    <dbReference type="NCBI Taxonomy" id="2735897"/>
    <lineage>
        <taxon>Bacteria</taxon>
        <taxon>Pseudomonadati</taxon>
        <taxon>Pseudomonadota</taxon>
        <taxon>Betaproteobacteria</taxon>
        <taxon>Burkholderiales</taxon>
        <taxon>Sphaerotilaceae</taxon>
        <taxon>Sphaerotilus</taxon>
    </lineage>
</organism>
<dbReference type="EMBL" id="JABSNM010000002">
    <property type="protein sequence ID" value="NRT54999.1"/>
    <property type="molecule type" value="Genomic_DNA"/>
</dbReference>
<comment type="caution">
    <text evidence="2">The sequence shown here is derived from an EMBL/GenBank/DDBJ whole genome shotgun (WGS) entry which is preliminary data.</text>
</comment>
<feature type="region of interest" description="Disordered" evidence="1">
    <location>
        <begin position="29"/>
        <end position="67"/>
    </location>
</feature>
<reference evidence="2 3" key="1">
    <citation type="submission" date="2020-05" db="EMBL/GenBank/DDBJ databases">
        <title>Genomic Encyclopedia of Type Strains, Phase IV (KMG-V): Genome sequencing to study the core and pangenomes of soil and plant-associated prokaryotes.</title>
        <authorList>
            <person name="Whitman W."/>
        </authorList>
    </citation>
    <scope>NUCLEOTIDE SEQUENCE [LARGE SCALE GENOMIC DNA]</scope>
    <source>
        <strain evidence="2 3">C29</strain>
    </source>
</reference>
<sequence>MLELMILAVLGVLGAGVWFLWPVRPDALQESPDDPAAAVDPATPGETPAGTARTSSRRAQPGADRAA</sequence>
<evidence type="ECO:0000313" key="3">
    <source>
        <dbReference type="Proteomes" id="UP001516061"/>
    </source>
</evidence>
<feature type="compositionally biased region" description="Low complexity" evidence="1">
    <location>
        <begin position="34"/>
        <end position="44"/>
    </location>
</feature>
<name>A0ABX2G0N0_9BURK</name>
<dbReference type="RefSeq" id="WP_173803935.1">
    <property type="nucleotide sequence ID" value="NZ_JABSNM010000002.1"/>
</dbReference>
<keyword evidence="3" id="KW-1185">Reference proteome</keyword>
<gene>
    <name evidence="2" type="ORF">HNQ01_000709</name>
</gene>